<gene>
    <name evidence="4" type="ORF">NWFMUON74_26530</name>
</gene>
<name>A0A7G1KJ00_9NOCA</name>
<evidence type="ECO:0000313" key="5">
    <source>
        <dbReference type="Proteomes" id="UP000516173"/>
    </source>
</evidence>
<dbReference type="GeneID" id="80347202"/>
<keyword evidence="5" id="KW-1185">Reference proteome</keyword>
<feature type="domain" description="DUF4328" evidence="3">
    <location>
        <begin position="86"/>
        <end position="234"/>
    </location>
</feature>
<organism evidence="4 5">
    <name type="scientific">Nocardia wallacei</name>
    <dbReference type="NCBI Taxonomy" id="480035"/>
    <lineage>
        <taxon>Bacteria</taxon>
        <taxon>Bacillati</taxon>
        <taxon>Actinomycetota</taxon>
        <taxon>Actinomycetes</taxon>
        <taxon>Mycobacteriales</taxon>
        <taxon>Nocardiaceae</taxon>
        <taxon>Nocardia</taxon>
    </lineage>
</organism>
<feature type="transmembrane region" description="Helical" evidence="2">
    <location>
        <begin position="207"/>
        <end position="230"/>
    </location>
</feature>
<feature type="transmembrane region" description="Helical" evidence="2">
    <location>
        <begin position="173"/>
        <end position="195"/>
    </location>
</feature>
<accession>A0A7G1KJ00</accession>
<keyword evidence="2" id="KW-1133">Transmembrane helix</keyword>
<dbReference type="InterPro" id="IPR025565">
    <property type="entry name" value="DUF4328"/>
</dbReference>
<dbReference type="KEGG" id="nwl:NWFMUON74_26530"/>
<feature type="region of interest" description="Disordered" evidence="1">
    <location>
        <begin position="1"/>
        <end position="22"/>
    </location>
</feature>
<reference evidence="4 5" key="1">
    <citation type="submission" date="2020-08" db="EMBL/GenBank/DDBJ databases">
        <title>Genome Sequencing of Nocardia wallacei strain FMUON74 and assembly.</title>
        <authorList>
            <person name="Toyokawa M."/>
            <person name="Uesaka K."/>
        </authorList>
    </citation>
    <scope>NUCLEOTIDE SEQUENCE [LARGE SCALE GENOMIC DNA]</scope>
    <source>
        <strain evidence="4 5">FMUON74</strain>
    </source>
</reference>
<protein>
    <recommendedName>
        <fullName evidence="3">DUF4328 domain-containing protein</fullName>
    </recommendedName>
</protein>
<dbReference type="AlphaFoldDB" id="A0A7G1KJ00"/>
<dbReference type="RefSeq" id="WP_232111167.1">
    <property type="nucleotide sequence ID" value="NZ_AP023396.1"/>
</dbReference>
<evidence type="ECO:0000259" key="3">
    <source>
        <dbReference type="Pfam" id="PF14219"/>
    </source>
</evidence>
<keyword evidence="2" id="KW-0812">Transmembrane</keyword>
<dbReference type="Pfam" id="PF14219">
    <property type="entry name" value="DUF4328"/>
    <property type="match status" value="1"/>
</dbReference>
<sequence>MRQRHSGIRPDPNLAGPPRGSPPRLRSLRGPAYAILVAVAVVLVFRLVEWGIHVRNYLLHADFENGELERAQYLTDLEAARSWLGITTVTMLAQAVAGVLFVVWLYRARSNADALSPARHRLPRVWAVLGFLPLLNFALPPIVLDDVQRAVHPDTPLAAVRPRGNSTTAVVTLWWLSFVLGSLLLAILSLAMSMVGTQPADAGRFGGAVLVFLAGVALIGTAAVLLAVLLRRVERWQSARAALHR</sequence>
<evidence type="ECO:0000313" key="4">
    <source>
        <dbReference type="EMBL" id="BCK54881.1"/>
    </source>
</evidence>
<evidence type="ECO:0000256" key="1">
    <source>
        <dbReference type="SAM" id="MobiDB-lite"/>
    </source>
</evidence>
<proteinExistence type="predicted"/>
<evidence type="ECO:0000256" key="2">
    <source>
        <dbReference type="SAM" id="Phobius"/>
    </source>
</evidence>
<feature type="transmembrane region" description="Helical" evidence="2">
    <location>
        <begin position="30"/>
        <end position="48"/>
    </location>
</feature>
<dbReference type="EMBL" id="AP023396">
    <property type="protein sequence ID" value="BCK54881.1"/>
    <property type="molecule type" value="Genomic_DNA"/>
</dbReference>
<keyword evidence="2" id="KW-0472">Membrane</keyword>
<dbReference type="Proteomes" id="UP000516173">
    <property type="component" value="Chromosome"/>
</dbReference>
<feature type="transmembrane region" description="Helical" evidence="2">
    <location>
        <begin position="83"/>
        <end position="105"/>
    </location>
</feature>